<feature type="region of interest" description="Disordered" evidence="1">
    <location>
        <begin position="1118"/>
        <end position="1215"/>
    </location>
</feature>
<feature type="compositionally biased region" description="Low complexity" evidence="1">
    <location>
        <begin position="310"/>
        <end position="320"/>
    </location>
</feature>
<feature type="region of interest" description="Disordered" evidence="1">
    <location>
        <begin position="1"/>
        <end position="57"/>
    </location>
</feature>
<reference evidence="2 3" key="1">
    <citation type="submission" date="2024-03" db="EMBL/GenBank/DDBJ databases">
        <title>WGS assembly of Saponaria officinalis var. Norfolk2.</title>
        <authorList>
            <person name="Jenkins J."/>
            <person name="Shu S."/>
            <person name="Grimwood J."/>
            <person name="Barry K."/>
            <person name="Goodstein D."/>
            <person name="Schmutz J."/>
            <person name="Leebens-Mack J."/>
            <person name="Osbourn A."/>
        </authorList>
    </citation>
    <scope>NUCLEOTIDE SEQUENCE [LARGE SCALE GENOMIC DNA]</scope>
    <source>
        <strain evidence="3">cv. Norfolk2</strain>
        <strain evidence="2">JIC</strain>
        <tissue evidence="2">Leaf</tissue>
    </source>
</reference>
<protein>
    <submittedName>
        <fullName evidence="2">Uncharacterized protein</fullName>
    </submittedName>
</protein>
<feature type="compositionally biased region" description="Basic and acidic residues" evidence="1">
    <location>
        <begin position="1197"/>
        <end position="1215"/>
    </location>
</feature>
<organism evidence="2 3">
    <name type="scientific">Saponaria officinalis</name>
    <name type="common">Common soapwort</name>
    <name type="synonym">Lychnis saponaria</name>
    <dbReference type="NCBI Taxonomy" id="3572"/>
    <lineage>
        <taxon>Eukaryota</taxon>
        <taxon>Viridiplantae</taxon>
        <taxon>Streptophyta</taxon>
        <taxon>Embryophyta</taxon>
        <taxon>Tracheophyta</taxon>
        <taxon>Spermatophyta</taxon>
        <taxon>Magnoliopsida</taxon>
        <taxon>eudicotyledons</taxon>
        <taxon>Gunneridae</taxon>
        <taxon>Pentapetalae</taxon>
        <taxon>Caryophyllales</taxon>
        <taxon>Caryophyllaceae</taxon>
        <taxon>Caryophylleae</taxon>
        <taxon>Saponaria</taxon>
    </lineage>
</organism>
<accession>A0AAW1LMU1</accession>
<feature type="compositionally biased region" description="Polar residues" evidence="1">
    <location>
        <begin position="321"/>
        <end position="333"/>
    </location>
</feature>
<keyword evidence="3" id="KW-1185">Reference proteome</keyword>
<evidence type="ECO:0000313" key="2">
    <source>
        <dbReference type="EMBL" id="KAK9735167.1"/>
    </source>
</evidence>
<evidence type="ECO:0000313" key="3">
    <source>
        <dbReference type="Proteomes" id="UP001443914"/>
    </source>
</evidence>
<feature type="compositionally biased region" description="Polar residues" evidence="1">
    <location>
        <begin position="1173"/>
        <end position="1186"/>
    </location>
</feature>
<name>A0AAW1LMU1_SAPOF</name>
<dbReference type="Proteomes" id="UP001443914">
    <property type="component" value="Unassembled WGS sequence"/>
</dbReference>
<feature type="region of interest" description="Disordered" evidence="1">
    <location>
        <begin position="1062"/>
        <end position="1087"/>
    </location>
</feature>
<dbReference type="EMBL" id="JBDFQZ010000004">
    <property type="protein sequence ID" value="KAK9735168.1"/>
    <property type="molecule type" value="Genomic_DNA"/>
</dbReference>
<dbReference type="PANTHER" id="PTHR31115:SF2">
    <property type="entry name" value="OS05G0107300 PROTEIN"/>
    <property type="match status" value="1"/>
</dbReference>
<feature type="compositionally biased region" description="Polar residues" evidence="1">
    <location>
        <begin position="461"/>
        <end position="471"/>
    </location>
</feature>
<feature type="region of interest" description="Disordered" evidence="1">
    <location>
        <begin position="427"/>
        <end position="537"/>
    </location>
</feature>
<feature type="compositionally biased region" description="Basic and acidic residues" evidence="1">
    <location>
        <begin position="234"/>
        <end position="253"/>
    </location>
</feature>
<feature type="compositionally biased region" description="Basic and acidic residues" evidence="1">
    <location>
        <begin position="337"/>
        <end position="346"/>
    </location>
</feature>
<proteinExistence type="predicted"/>
<dbReference type="PANTHER" id="PTHR31115">
    <property type="entry name" value="OS05G0107300 PROTEIN"/>
    <property type="match status" value="1"/>
</dbReference>
<feature type="compositionally biased region" description="Basic residues" evidence="1">
    <location>
        <begin position="629"/>
        <end position="640"/>
    </location>
</feature>
<gene>
    <name evidence="2" type="ORF">RND81_04G188200</name>
</gene>
<feature type="region of interest" description="Disordered" evidence="1">
    <location>
        <begin position="209"/>
        <end position="415"/>
    </location>
</feature>
<evidence type="ECO:0000256" key="1">
    <source>
        <dbReference type="SAM" id="MobiDB-lite"/>
    </source>
</evidence>
<sequence>MAGNVKFEVSSVSPDDSGFSGGYPNGPRGSYSGPSLDRSGSFREVSDGRSFSSGAGSSKLNAAAVTDLPQISQCLNLEPIAMGDSKYTRAGELRRALGVLTFGNVSEDNSFAGAQSRPPPTFNTDEVKRFRSTIMDGSMKARTRVKKFDELLNKLNKYYDVANSKKQQINDRSGGSNMLKMGTQSHRMSPELAAQKLEDRNKNVVLNKRARTPMGDLRAEGRNNSIPRQPIGLGKDKDSAKEGSSDIGEEKIRRLPAGGEGWDKKMKRKRSVSSVCPRPLDGDGELKRSMHGKIGNDPSILTSDGHGFRSGSANGASSSNKVDGSPSSASLNGRMTPKNEPEKTSQPRELAGMNKERLLQKGNTKLNIREEPHLFSPSSITKGKASRAHRRGPGSVGNSSPNFSRMAGTPEDCQQPLNVNKVHSLAGVNNRKRPLPTDSSSPPMAQWGGQRPQKISRNRRTNIVSPTSNPDEVQIPAEGCPTPDFSTRISGGMNGPLPVRNIMSSSQQLKAKLESAKSPARLSESEENSGVENRLKDKVLCGGADIDDKGTNDHQNASPGFFTKKSKLLVKDEIGDGARIKGRSGRGSSFSKGNISPLREKPDSPAVAKPARSSRPGSEKNGSKSGRPPLKKHSDRKGFRRSGPVPNTSSPDFTGESDDDREEILAAALFACNASYNGCSSSFWKRLEPVFYVRAEDKTFLEEQLKAIEKQQSNQTQIRVLDDNMMNHVSQMEARWAPSFVSGESKICLLDNGLTEPTKTGDFISQFQDHDSSYRGLDPEERPNNLSPLYQRVLSALIVEDEFEEYKDNHFASDSPSIAIRDDPCTTNRIFCNGNASQSRFSSTQISVQEEIDEGDYSLPHPNGQAGPGPYQNEVNGSLAISIHGSGSSSLDCDEYDQMCMDDKLLLELQSIGLYPDTVPDLAEGEDELINEDIAQLRKQLYEQAGKKKAYFERIHGAIENNNVLTRDHEKVAMDRLVELAFRKLLATRGNYAVRIGISKVSKHVALAFIKRTLARCHKYEETGKSCFSEPALQEILLAAPSNNNGVVPGVQAEHRLDARASGGYPVGSEQLGFQNAKPERSPFDAFEPLSQSDHAFAKNGPILNRGKKKEVLLDDVGGNASLRGTPSLGSTLHGGTKGKRSERDSSAKAGRPSLSNSKGERKTKSKPKQKAAQLSTHPVQSSATVSGELVTNAGNRRREDLKSPGHILDSSKDENMDLSNLPLTELDSIEDLNVVNEFEGHQDLSSWLNFDEVEGLQDDDGFGGLQIPMDDLSDLNMLL</sequence>
<comment type="caution">
    <text evidence="2">The sequence shown here is derived from an EMBL/GenBank/DDBJ whole genome shotgun (WGS) entry which is preliminary data.</text>
</comment>
<feature type="region of interest" description="Disordered" evidence="1">
    <location>
        <begin position="578"/>
        <end position="658"/>
    </location>
</feature>
<dbReference type="EMBL" id="JBDFQZ010000004">
    <property type="protein sequence ID" value="KAK9735167.1"/>
    <property type="molecule type" value="Genomic_DNA"/>
</dbReference>
<dbReference type="AlphaFoldDB" id="A0AAW1LMU1"/>